<comment type="caution">
    <text evidence="1">The sequence shown here is derived from an EMBL/GenBank/DDBJ whole genome shotgun (WGS) entry which is preliminary data.</text>
</comment>
<name>A0A0W0GFE3_MONRR</name>
<dbReference type="Proteomes" id="UP000054988">
    <property type="component" value="Unassembled WGS sequence"/>
</dbReference>
<protein>
    <submittedName>
        <fullName evidence="1">Uncharacterized protein</fullName>
    </submittedName>
</protein>
<dbReference type="EMBL" id="LATX01000068">
    <property type="protein sequence ID" value="KTB47270.1"/>
    <property type="molecule type" value="Genomic_DNA"/>
</dbReference>
<organism evidence="1 2">
    <name type="scientific">Moniliophthora roreri</name>
    <name type="common">Frosty pod rot fungus</name>
    <name type="synonym">Monilia roreri</name>
    <dbReference type="NCBI Taxonomy" id="221103"/>
    <lineage>
        <taxon>Eukaryota</taxon>
        <taxon>Fungi</taxon>
        <taxon>Dikarya</taxon>
        <taxon>Basidiomycota</taxon>
        <taxon>Agaricomycotina</taxon>
        <taxon>Agaricomycetes</taxon>
        <taxon>Agaricomycetidae</taxon>
        <taxon>Agaricales</taxon>
        <taxon>Marasmiineae</taxon>
        <taxon>Marasmiaceae</taxon>
        <taxon>Moniliophthora</taxon>
    </lineage>
</organism>
<sequence>MLTKNIFDDEELVNAFAQAVRDEPEAQILIEEKLDELIKHSMTHLEGKAFKCVVDQANEILREQSKGKDRYKEYLYEKNDWLPTVKMFDVIQTRDEALSDIYDVFGKYKPVDKKVHPVKATLICLR</sequence>
<gene>
    <name evidence="1" type="ORF">WG66_152</name>
</gene>
<dbReference type="AlphaFoldDB" id="A0A0W0GFE3"/>
<evidence type="ECO:0000313" key="2">
    <source>
        <dbReference type="Proteomes" id="UP000054988"/>
    </source>
</evidence>
<accession>A0A0W0GFE3</accession>
<evidence type="ECO:0000313" key="1">
    <source>
        <dbReference type="EMBL" id="KTB47270.1"/>
    </source>
</evidence>
<reference evidence="1 2" key="1">
    <citation type="submission" date="2015-12" db="EMBL/GenBank/DDBJ databases">
        <title>Draft genome sequence of Moniliophthora roreri, the causal agent of frosty pod rot of cacao.</title>
        <authorList>
            <person name="Aime M.C."/>
            <person name="Diaz-Valderrama J.R."/>
            <person name="Kijpornyongpan T."/>
            <person name="Phillips-Mora W."/>
        </authorList>
    </citation>
    <scope>NUCLEOTIDE SEQUENCE [LARGE SCALE GENOMIC DNA]</scope>
    <source>
        <strain evidence="1 2">MCA 2952</strain>
    </source>
</reference>
<proteinExistence type="predicted"/>